<dbReference type="Proteomes" id="UP000887159">
    <property type="component" value="Unassembled WGS sequence"/>
</dbReference>
<comment type="caution">
    <text evidence="2">The sequence shown here is derived from an EMBL/GenBank/DDBJ whole genome shotgun (WGS) entry which is preliminary data.</text>
</comment>
<gene>
    <name evidence="2" type="ORF">TNCV_4649391</name>
</gene>
<name>A0A8X6STL0_TRICX</name>
<keyword evidence="3" id="KW-1185">Reference proteome</keyword>
<feature type="region of interest" description="Disordered" evidence="1">
    <location>
        <begin position="68"/>
        <end position="88"/>
    </location>
</feature>
<dbReference type="AlphaFoldDB" id="A0A8X6STL0"/>
<evidence type="ECO:0000313" key="3">
    <source>
        <dbReference type="Proteomes" id="UP000887159"/>
    </source>
</evidence>
<dbReference type="EMBL" id="BMAU01021353">
    <property type="protein sequence ID" value="GFY19769.1"/>
    <property type="molecule type" value="Genomic_DNA"/>
</dbReference>
<proteinExistence type="predicted"/>
<accession>A0A8X6STL0</accession>
<evidence type="ECO:0000313" key="2">
    <source>
        <dbReference type="EMBL" id="GFY19769.1"/>
    </source>
</evidence>
<evidence type="ECO:0000256" key="1">
    <source>
        <dbReference type="SAM" id="MobiDB-lite"/>
    </source>
</evidence>
<reference evidence="2" key="1">
    <citation type="submission" date="2020-08" db="EMBL/GenBank/DDBJ databases">
        <title>Multicomponent nature underlies the extraordinary mechanical properties of spider dragline silk.</title>
        <authorList>
            <person name="Kono N."/>
            <person name="Nakamura H."/>
            <person name="Mori M."/>
            <person name="Yoshida Y."/>
            <person name="Ohtoshi R."/>
            <person name="Malay A.D."/>
            <person name="Moran D.A.P."/>
            <person name="Tomita M."/>
            <person name="Numata K."/>
            <person name="Arakawa K."/>
        </authorList>
    </citation>
    <scope>NUCLEOTIDE SEQUENCE</scope>
</reference>
<protein>
    <submittedName>
        <fullName evidence="2">Uncharacterized protein</fullName>
    </submittedName>
</protein>
<organism evidence="2 3">
    <name type="scientific">Trichonephila clavipes</name>
    <name type="common">Golden silk orbweaver</name>
    <name type="synonym">Nephila clavipes</name>
    <dbReference type="NCBI Taxonomy" id="2585209"/>
    <lineage>
        <taxon>Eukaryota</taxon>
        <taxon>Metazoa</taxon>
        <taxon>Ecdysozoa</taxon>
        <taxon>Arthropoda</taxon>
        <taxon>Chelicerata</taxon>
        <taxon>Arachnida</taxon>
        <taxon>Araneae</taxon>
        <taxon>Araneomorphae</taxon>
        <taxon>Entelegynae</taxon>
        <taxon>Araneoidea</taxon>
        <taxon>Nephilidae</taxon>
        <taxon>Trichonephila</taxon>
    </lineage>
</organism>
<feature type="compositionally biased region" description="Basic and acidic residues" evidence="1">
    <location>
        <begin position="72"/>
        <end position="88"/>
    </location>
</feature>
<sequence length="88" mass="9971">MPLQMSVLVTRPCFKIMKSIANVASHSDVNLQTTSCNGFPPRRCKIGFPFISIRAPLKYYRILSADTTPTTDGREKNYAPHPRVKFEL</sequence>